<dbReference type="PANTHER" id="PTHR33798">
    <property type="entry name" value="FLAVOPROTEIN OXYGENASE"/>
    <property type="match status" value="1"/>
</dbReference>
<name>A0A2H0A5Y8_9BACT</name>
<protein>
    <recommendedName>
        <fullName evidence="5">Flavin reductase like domain-containing protein</fullName>
    </recommendedName>
</protein>
<evidence type="ECO:0000256" key="1">
    <source>
        <dbReference type="ARBA" id="ARBA00001917"/>
    </source>
</evidence>
<dbReference type="InterPro" id="IPR012349">
    <property type="entry name" value="Split_barrel_FMN-bd"/>
</dbReference>
<dbReference type="Proteomes" id="UP000231067">
    <property type="component" value="Unassembled WGS sequence"/>
</dbReference>
<reference evidence="6 7" key="1">
    <citation type="submission" date="2017-09" db="EMBL/GenBank/DDBJ databases">
        <title>Depth-based differentiation of microbial function through sediment-hosted aquifers and enrichment of novel symbionts in the deep terrestrial subsurface.</title>
        <authorList>
            <person name="Probst A.J."/>
            <person name="Ladd B."/>
            <person name="Jarett J.K."/>
            <person name="Geller-Mcgrath D.E."/>
            <person name="Sieber C.M."/>
            <person name="Emerson J.B."/>
            <person name="Anantharaman K."/>
            <person name="Thomas B.C."/>
            <person name="Malmstrom R."/>
            <person name="Stieglmeier M."/>
            <person name="Klingl A."/>
            <person name="Woyke T."/>
            <person name="Ryan C.M."/>
            <person name="Banfield J.F."/>
        </authorList>
    </citation>
    <scope>NUCLEOTIDE SEQUENCE [LARGE SCALE GENOMIC DNA]</scope>
    <source>
        <strain evidence="6">CG23_combo_of_CG06-09_8_20_14_all_40_23</strain>
    </source>
</reference>
<evidence type="ECO:0000259" key="5">
    <source>
        <dbReference type="SMART" id="SM00903"/>
    </source>
</evidence>
<evidence type="ECO:0000313" key="6">
    <source>
        <dbReference type="EMBL" id="PIP40862.1"/>
    </source>
</evidence>
<organism evidence="6 7">
    <name type="scientific">Candidatus Desantisbacteria bacterium CG23_combo_of_CG06-09_8_20_14_all_40_23</name>
    <dbReference type="NCBI Taxonomy" id="1974550"/>
    <lineage>
        <taxon>Bacteria</taxon>
        <taxon>Candidatus Desantisiibacteriota</taxon>
    </lineage>
</organism>
<evidence type="ECO:0000256" key="3">
    <source>
        <dbReference type="ARBA" id="ARBA00022643"/>
    </source>
</evidence>
<dbReference type="InterPro" id="IPR002563">
    <property type="entry name" value="Flavin_Rdtase-like_dom"/>
</dbReference>
<dbReference type="Gene3D" id="2.30.110.10">
    <property type="entry name" value="Electron Transport, Fmn-binding Protein, Chain A"/>
    <property type="match status" value="1"/>
</dbReference>
<sequence>MSAPYTGRQKVELELKNWYKILSPRTVVLISTIDAQGKSNAAPYSFVMPISCQPAMIGFASAPKHHTLFNIRQTKEFIINIPSEGIIDQVWQCAKPYPQGVSEIKETGLTEEKARKVSIPRIGECLGWFECRCEFEKEIGDHVMVVGHVLHAEVRDEWWKDDKYLAISAKPLLHIGGAEFAIPGWATEPVEQ</sequence>
<dbReference type="EMBL" id="PCSH01000096">
    <property type="protein sequence ID" value="PIP40862.1"/>
    <property type="molecule type" value="Genomic_DNA"/>
</dbReference>
<keyword evidence="3" id="KW-0288">FMN</keyword>
<evidence type="ECO:0000313" key="7">
    <source>
        <dbReference type="Proteomes" id="UP000231067"/>
    </source>
</evidence>
<dbReference type="GO" id="GO:0010181">
    <property type="term" value="F:FMN binding"/>
    <property type="evidence" value="ECO:0007669"/>
    <property type="project" value="InterPro"/>
</dbReference>
<comment type="caution">
    <text evidence="6">The sequence shown here is derived from an EMBL/GenBank/DDBJ whole genome shotgun (WGS) entry which is preliminary data.</text>
</comment>
<dbReference type="Pfam" id="PF01613">
    <property type="entry name" value="Flavin_Reduct"/>
    <property type="match status" value="1"/>
</dbReference>
<comment type="cofactor">
    <cofactor evidence="1">
        <name>FMN</name>
        <dbReference type="ChEBI" id="CHEBI:58210"/>
    </cofactor>
</comment>
<gene>
    <name evidence="6" type="ORF">COX18_05400</name>
</gene>
<dbReference type="PANTHER" id="PTHR33798:SF5">
    <property type="entry name" value="FLAVIN REDUCTASE LIKE DOMAIN-CONTAINING PROTEIN"/>
    <property type="match status" value="1"/>
</dbReference>
<keyword evidence="2" id="KW-0285">Flavoprotein</keyword>
<feature type="domain" description="Flavin reductase like" evidence="5">
    <location>
        <begin position="22"/>
        <end position="166"/>
    </location>
</feature>
<accession>A0A2H0A5Y8</accession>
<dbReference type="GO" id="GO:0016646">
    <property type="term" value="F:oxidoreductase activity, acting on the CH-NH group of donors, NAD or NADP as acceptor"/>
    <property type="evidence" value="ECO:0007669"/>
    <property type="project" value="UniProtKB-ARBA"/>
</dbReference>
<dbReference type="AlphaFoldDB" id="A0A2H0A5Y8"/>
<comment type="similarity">
    <text evidence="4">Belongs to the flavoredoxin family.</text>
</comment>
<evidence type="ECO:0000256" key="4">
    <source>
        <dbReference type="ARBA" id="ARBA00038054"/>
    </source>
</evidence>
<dbReference type="SMART" id="SM00903">
    <property type="entry name" value="Flavin_Reduct"/>
    <property type="match status" value="1"/>
</dbReference>
<evidence type="ECO:0000256" key="2">
    <source>
        <dbReference type="ARBA" id="ARBA00022630"/>
    </source>
</evidence>
<proteinExistence type="inferred from homology"/>
<dbReference type="SUPFAM" id="SSF50475">
    <property type="entry name" value="FMN-binding split barrel"/>
    <property type="match status" value="1"/>
</dbReference>